<keyword evidence="2" id="KW-1185">Reference proteome</keyword>
<protein>
    <submittedName>
        <fullName evidence="1">Uncharacterized protein</fullName>
    </submittedName>
</protein>
<gene>
    <name evidence="1" type="ORF">BL253_01510</name>
</gene>
<sequence length="301" mass="31035">MARRVLGVVVALAIAGGVRYGISRAFHHNDHDDVIPSSSDSSAAASFAVGGCVKITVQPRVLASNPRNGELKSQPEYGSVKCADRTAYAKITALDVADGSTVNPLGGTSSVADVGCPPDTDEIVALTNGFSGQKSTGCLRNLAAPHPGDAGGGGGLIRAGDCLQVFDSYSDDLSEVPCTNEEWTAGGVSFGKVWFGRIDGRVDAKIQCPPEATYSVEIQSSGQGVLCVAKDGGWLPGVGDCVDTSSFYFAIPSAQPRRRPCTDQDLATQITALVPAGQSCPAGSSPSRLPGFLQTACGRRL</sequence>
<reference evidence="2" key="1">
    <citation type="submission" date="2016-10" db="EMBL/GenBank/DDBJ databases">
        <title>Frankia sp. NRRL B-16386 Genome sequencing.</title>
        <authorList>
            <person name="Ghodhbane-Gtari F."/>
            <person name="Swanson E."/>
            <person name="Gueddou A."/>
            <person name="Hezbri K."/>
            <person name="Ktari K."/>
            <person name="Nouioui I."/>
            <person name="Morris K."/>
            <person name="Simpson S."/>
            <person name="Abebe-Akele F."/>
            <person name="Thomas K."/>
            <person name="Gtari M."/>
            <person name="Tisa L.S."/>
        </authorList>
    </citation>
    <scope>NUCLEOTIDE SEQUENCE [LARGE SCALE GENOMIC DNA]</scope>
    <source>
        <strain evidence="2">NRRL B-16386</strain>
    </source>
</reference>
<accession>A0A1V2IK00</accession>
<comment type="caution">
    <text evidence="1">The sequence shown here is derived from an EMBL/GenBank/DDBJ whole genome shotgun (WGS) entry which is preliminary data.</text>
</comment>
<evidence type="ECO:0000313" key="2">
    <source>
        <dbReference type="Proteomes" id="UP000188929"/>
    </source>
</evidence>
<organism evidence="1 2">
    <name type="scientific">Pseudofrankia asymbiotica</name>
    <dbReference type="NCBI Taxonomy" id="1834516"/>
    <lineage>
        <taxon>Bacteria</taxon>
        <taxon>Bacillati</taxon>
        <taxon>Actinomycetota</taxon>
        <taxon>Actinomycetes</taxon>
        <taxon>Frankiales</taxon>
        <taxon>Frankiaceae</taxon>
        <taxon>Pseudofrankia</taxon>
    </lineage>
</organism>
<proteinExistence type="predicted"/>
<dbReference type="Proteomes" id="UP000188929">
    <property type="component" value="Unassembled WGS sequence"/>
</dbReference>
<dbReference type="EMBL" id="MOMC01000004">
    <property type="protein sequence ID" value="ONH33488.1"/>
    <property type="molecule type" value="Genomic_DNA"/>
</dbReference>
<evidence type="ECO:0000313" key="1">
    <source>
        <dbReference type="EMBL" id="ONH33488.1"/>
    </source>
</evidence>
<name>A0A1V2IK00_9ACTN</name>
<dbReference type="AlphaFoldDB" id="A0A1V2IK00"/>
<dbReference type="OrthoDB" id="3211207at2"/>